<organism evidence="1">
    <name type="scientific">Oryza sativa subsp. japonica</name>
    <name type="common">Rice</name>
    <dbReference type="NCBI Taxonomy" id="39947"/>
    <lineage>
        <taxon>Eukaryota</taxon>
        <taxon>Viridiplantae</taxon>
        <taxon>Streptophyta</taxon>
        <taxon>Embryophyta</taxon>
        <taxon>Tracheophyta</taxon>
        <taxon>Spermatophyta</taxon>
        <taxon>Magnoliopsida</taxon>
        <taxon>Liliopsida</taxon>
        <taxon>Poales</taxon>
        <taxon>Poaceae</taxon>
        <taxon>BOP clade</taxon>
        <taxon>Oryzoideae</taxon>
        <taxon>Oryzeae</taxon>
        <taxon>Oryzinae</taxon>
        <taxon>Oryza</taxon>
        <taxon>Oryza sativa</taxon>
    </lineage>
</organism>
<dbReference type="PANTHER" id="PTHR46033">
    <property type="entry name" value="PROTEIN MAIN-LIKE 2"/>
    <property type="match status" value="1"/>
</dbReference>
<evidence type="ECO:0000313" key="1">
    <source>
        <dbReference type="EMBL" id="ABA95407.1"/>
    </source>
</evidence>
<accession>Q2QZM7</accession>
<name>Q2QZM7_ORYSJ</name>
<proteinExistence type="predicted"/>
<reference evidence="1" key="2">
    <citation type="submission" date="2005-04" db="EMBL/GenBank/DDBJ databases">
        <authorList>
            <person name="Buell C.R."/>
            <person name="Wing R.A."/>
            <person name="McCombie W.A."/>
            <person name="Ouyang S."/>
        </authorList>
    </citation>
    <scope>NUCLEOTIDE SEQUENCE</scope>
</reference>
<sequence>MSSSAGPSTAPSAEYAEHLANLIVIPSLSREHQYFLGPIGNSHRAEFISAEINRIPYRIANPSLGHWKNTFKSWPSLEKSWPAWYKRISASKQSHWDELGIGQALALTIANSAKDEPLIASAAYFWSNTLNAFMFNQGPMTPTLLDITMITGLDITSSANHMNLNSKNKFDFKTKSIGGWSGFISANMGQGSVNPREHTAYLLVWLEKIKPTSMPFHPEARFVPALELNRSLKIFDGENKGLSPAFIGGEGGGGREADDSTARLWERGGGACRFSNGRQWRLSGRRWLTAARGIAQWLAMA</sequence>
<reference evidence="1" key="3">
    <citation type="submission" date="2006-01" db="EMBL/GenBank/DDBJ databases">
        <authorList>
            <person name="Buell R."/>
        </authorList>
    </citation>
    <scope>NUCLEOTIDE SEQUENCE</scope>
</reference>
<dbReference type="PANTHER" id="PTHR46033:SF65">
    <property type="entry name" value="AMINOTRANSFERASE-LIKE PLANT MOBILE DOMAIN-CONTAINING PROTEIN"/>
    <property type="match status" value="1"/>
</dbReference>
<reference evidence="1" key="1">
    <citation type="journal article" date="2005" name="BMC Biol.">
        <title>The sequence of rice chromosomes 11 and 12, rich in disease resistance genes and recent gene duplications.</title>
        <authorList>
            <consortium name="The rice chromosomes 11 and 12 sequencing consortia"/>
        </authorList>
    </citation>
    <scope>NUCLEOTIDE SEQUENCE [LARGE SCALE GENOMIC DNA]</scope>
</reference>
<protein>
    <submittedName>
        <fullName evidence="1">Uncharacterized protein</fullName>
    </submittedName>
</protein>
<dbReference type="GO" id="GO:0010073">
    <property type="term" value="P:meristem maintenance"/>
    <property type="evidence" value="ECO:0007669"/>
    <property type="project" value="InterPro"/>
</dbReference>
<gene>
    <name evidence="1" type="ordered locus">LOC_Os11g45460</name>
</gene>
<dbReference type="EMBL" id="DP000010">
    <property type="protein sequence ID" value="ABA95407.1"/>
    <property type="molecule type" value="Genomic_DNA"/>
</dbReference>
<dbReference type="AlphaFoldDB" id="Q2QZM7"/>
<dbReference type="InterPro" id="IPR044824">
    <property type="entry name" value="MAIN-like"/>
</dbReference>